<keyword evidence="6 7" id="KW-0119">Carbohydrate metabolism</keyword>
<gene>
    <name evidence="7" type="primary">fucI</name>
    <name evidence="11" type="ORF">J2Z66_007305</name>
</gene>
<evidence type="ECO:0000256" key="5">
    <source>
        <dbReference type="ARBA" id="ARBA00023253"/>
    </source>
</evidence>
<dbReference type="PANTHER" id="PTHR37840:SF1">
    <property type="entry name" value="L-FUCOSE ISOMERASE"/>
    <property type="match status" value="1"/>
</dbReference>
<evidence type="ECO:0000256" key="6">
    <source>
        <dbReference type="ARBA" id="ARBA00023277"/>
    </source>
</evidence>
<comment type="caution">
    <text evidence="11">The sequence shown here is derived from an EMBL/GenBank/DDBJ whole genome shotgun (WGS) entry which is preliminary data.</text>
</comment>
<evidence type="ECO:0000313" key="12">
    <source>
        <dbReference type="Proteomes" id="UP001519287"/>
    </source>
</evidence>
<dbReference type="Pfam" id="PF02952">
    <property type="entry name" value="Fucose_iso_C"/>
    <property type="match status" value="1"/>
</dbReference>
<evidence type="ECO:0000256" key="4">
    <source>
        <dbReference type="ARBA" id="ARBA00023235"/>
    </source>
</evidence>
<dbReference type="InterPro" id="IPR038392">
    <property type="entry name" value="Fucose_isomerase_dom2_sf"/>
</dbReference>
<protein>
    <recommendedName>
        <fullName evidence="7">L-fucose isomerase</fullName>
        <shortName evidence="7">FucIase</shortName>
        <ecNumber evidence="7">5.3.1.25</ecNumber>
    </recommendedName>
    <alternativeName>
        <fullName evidence="7">6-deoxy-L-galactose isomerase</fullName>
    </alternativeName>
</protein>
<dbReference type="InterPro" id="IPR004216">
    <property type="entry name" value="Fuc/Ara_isomerase_C"/>
</dbReference>
<feature type="active site" description="Proton acceptor" evidence="7">
    <location>
        <position position="346"/>
    </location>
</feature>
<evidence type="ECO:0000259" key="9">
    <source>
        <dbReference type="Pfam" id="PF07881"/>
    </source>
</evidence>
<dbReference type="InterPro" id="IPR038391">
    <property type="entry name" value="Fucose_iso_dom1_sf"/>
</dbReference>
<dbReference type="Pfam" id="PF07881">
    <property type="entry name" value="Fucose_iso_N1"/>
    <property type="match status" value="1"/>
</dbReference>
<dbReference type="NCBIfam" id="NF008220">
    <property type="entry name" value="PRK10991.1"/>
    <property type="match status" value="1"/>
</dbReference>
<dbReference type="RefSeq" id="WP_209977451.1">
    <property type="nucleotide sequence ID" value="NZ_JAGGLB010000037.1"/>
</dbReference>
<keyword evidence="1 7" id="KW-0963">Cytoplasm</keyword>
<dbReference type="EMBL" id="JAGGLB010000037">
    <property type="protein sequence ID" value="MBP1995663.1"/>
    <property type="molecule type" value="Genomic_DNA"/>
</dbReference>
<feature type="binding site" evidence="7">
    <location>
        <position position="536"/>
    </location>
    <ligand>
        <name>Mn(2+)</name>
        <dbReference type="ChEBI" id="CHEBI:29035"/>
    </ligand>
</feature>
<organism evidence="11 12">
    <name type="scientific">Paenibacillus eucommiae</name>
    <dbReference type="NCBI Taxonomy" id="1355755"/>
    <lineage>
        <taxon>Bacteria</taxon>
        <taxon>Bacillati</taxon>
        <taxon>Bacillota</taxon>
        <taxon>Bacilli</taxon>
        <taxon>Bacillales</taxon>
        <taxon>Paenibacillaceae</taxon>
        <taxon>Paenibacillus</taxon>
    </lineage>
</organism>
<feature type="domain" description="L-fucose isomerase N-terminal-2" evidence="10">
    <location>
        <begin position="184"/>
        <end position="363"/>
    </location>
</feature>
<dbReference type="InterPro" id="IPR012889">
    <property type="entry name" value="Fucose_isomerase_N2"/>
</dbReference>
<comment type="pathway">
    <text evidence="7">Carbohydrate degradation; L-fucose degradation; L-lactaldehyde and glycerone phosphate from L-fucose: step 1/3.</text>
</comment>
<keyword evidence="5 7" id="KW-0294">Fucose metabolism</keyword>
<dbReference type="EC" id="5.3.1.25" evidence="7"/>
<dbReference type="Proteomes" id="UP001519287">
    <property type="component" value="Unassembled WGS sequence"/>
</dbReference>
<reference evidence="11 12" key="1">
    <citation type="submission" date="2021-03" db="EMBL/GenBank/DDBJ databases">
        <title>Genomic Encyclopedia of Type Strains, Phase IV (KMG-IV): sequencing the most valuable type-strain genomes for metagenomic binning, comparative biology and taxonomic classification.</title>
        <authorList>
            <person name="Goeker M."/>
        </authorList>
    </citation>
    <scope>NUCLEOTIDE SEQUENCE [LARGE SCALE GENOMIC DNA]</scope>
    <source>
        <strain evidence="11 12">DSM 26048</strain>
    </source>
</reference>
<dbReference type="InterPro" id="IPR012888">
    <property type="entry name" value="Fucose_iso_N1"/>
</dbReference>
<dbReference type="NCBIfam" id="TIGR01089">
    <property type="entry name" value="fucI"/>
    <property type="match status" value="1"/>
</dbReference>
<comment type="similarity">
    <text evidence="7">Belongs to the L-fucose isomerase family.</text>
</comment>
<dbReference type="InterPro" id="IPR009015">
    <property type="entry name" value="Fucose_isomerase_N/cen_sf"/>
</dbReference>
<dbReference type="HAMAP" id="MF_01254">
    <property type="entry name" value="Fucose_iso"/>
    <property type="match status" value="1"/>
</dbReference>
<comment type="cofactor">
    <cofactor evidence="7">
        <name>Mn(2+)</name>
        <dbReference type="ChEBI" id="CHEBI:29035"/>
    </cofactor>
</comment>
<dbReference type="PANTHER" id="PTHR37840">
    <property type="entry name" value="L-FUCOSE ISOMERASE"/>
    <property type="match status" value="1"/>
</dbReference>
<feature type="active site" description="Proton acceptor" evidence="7">
    <location>
        <position position="370"/>
    </location>
</feature>
<dbReference type="Gene3D" id="3.40.275.10">
    <property type="entry name" value="L-fucose Isomerase, Chain A, domain 2"/>
    <property type="match status" value="1"/>
</dbReference>
<accession>A0ABS4J754</accession>
<dbReference type="GO" id="GO:0008736">
    <property type="term" value="F:L-fucose isomerase activity"/>
    <property type="evidence" value="ECO:0007669"/>
    <property type="project" value="UniProtKB-EC"/>
</dbReference>
<keyword evidence="2 7" id="KW-0479">Metal-binding</keyword>
<dbReference type="InterPro" id="IPR005763">
    <property type="entry name" value="Fucose_isomerase"/>
</dbReference>
<evidence type="ECO:0000256" key="2">
    <source>
        <dbReference type="ARBA" id="ARBA00022723"/>
    </source>
</evidence>
<evidence type="ECO:0000259" key="8">
    <source>
        <dbReference type="Pfam" id="PF02952"/>
    </source>
</evidence>
<evidence type="ECO:0000256" key="1">
    <source>
        <dbReference type="ARBA" id="ARBA00022490"/>
    </source>
</evidence>
<feature type="binding site" evidence="7">
    <location>
        <position position="346"/>
    </location>
    <ligand>
        <name>Mn(2+)</name>
        <dbReference type="ChEBI" id="CHEBI:29035"/>
    </ligand>
</feature>
<comment type="function">
    <text evidence="7">Converts the aldose L-fucose into the corresponding ketose L-fuculose.</text>
</comment>
<keyword evidence="4 7" id="KW-0413">Isomerase</keyword>
<dbReference type="SUPFAM" id="SSF53743">
    <property type="entry name" value="FucI/AraA N-terminal and middle domains"/>
    <property type="match status" value="1"/>
</dbReference>
<dbReference type="Gene3D" id="3.40.50.1070">
    <property type="match status" value="1"/>
</dbReference>
<evidence type="ECO:0000259" key="10">
    <source>
        <dbReference type="Pfam" id="PF07882"/>
    </source>
</evidence>
<keyword evidence="3 7" id="KW-0464">Manganese</keyword>
<feature type="binding site" evidence="7">
    <location>
        <position position="370"/>
    </location>
    <ligand>
        <name>Mn(2+)</name>
        <dbReference type="ChEBI" id="CHEBI:29035"/>
    </ligand>
</feature>
<dbReference type="InterPro" id="IPR015888">
    <property type="entry name" value="Fuc_isomerase_C"/>
</dbReference>
<sequence length="599" mass="65430">MSNLESNDVRWKQGFPKIGIRPTIDGRRKGIRESLEEQTMNMAKAVADLLSSTLKYPNGEAVECVISDTCIGGVAEAAASADKFVKAGVGVSITVTPCWCYGTETMDMDPSLPKAVWGFNGTERPGAVYLAAVLSGHAQKGLPAFGIYGKDVQDSGTTDIPEDVKGKLLRFSKAGLAAAYMKGKSYLAIGSVSMGIAGSIVNEELFQDYLGMRNEYVDMSELVRRIEEEIFDPEEFKLALAWVKENCKEGQDNNRPEIQTSREKKDQDWETVVKMSLIVRDLMLGNPELGKIGFGEEALGHNAILSGFQGQRHWTDHFPNGDFMEAILNTSFDWNGKRAPYLVATENDSLNGVAMLLGNLLTNSAQIFADVRTYWSPDAVKRVTGHTLSGAAKDGILHLINSGSATLDGTGEQSIDGKPAMKPFWEISDEEVNKCLEATSWRPAAVEYFRGGGYSSDFLTKGGMPVTMSRLNLIKGLGPVLQIAEGYSVDLPQDVHDTLDLRTDSTWPTTWFAPILTGKGAFKDVYSVMDNWGSNHGAISFGHIGADLITLASILRIPVSMHNIEEEHIFRPRVWSSFGTSDVEAADFRACGAFGPLYK</sequence>
<feature type="domain" description="L-fucose isomerase N-terminal-1" evidence="9">
    <location>
        <begin position="16"/>
        <end position="183"/>
    </location>
</feature>
<feature type="domain" description="L-fucose isomerase C-terminal" evidence="8">
    <location>
        <begin position="399"/>
        <end position="562"/>
    </location>
</feature>
<evidence type="ECO:0000313" key="11">
    <source>
        <dbReference type="EMBL" id="MBP1995663.1"/>
    </source>
</evidence>
<comment type="subcellular location">
    <subcellularLocation>
        <location evidence="7">Cytoplasm</location>
    </subcellularLocation>
</comment>
<name>A0ABS4J754_9BACL</name>
<evidence type="ECO:0000256" key="7">
    <source>
        <dbReference type="HAMAP-Rule" id="MF_01254"/>
    </source>
</evidence>
<proteinExistence type="inferred from homology"/>
<keyword evidence="12" id="KW-1185">Reference proteome</keyword>
<evidence type="ECO:0000256" key="3">
    <source>
        <dbReference type="ARBA" id="ARBA00023211"/>
    </source>
</evidence>
<dbReference type="InterPro" id="IPR038393">
    <property type="entry name" value="Fuc_iso_dom3_sf"/>
</dbReference>
<dbReference type="Pfam" id="PF07882">
    <property type="entry name" value="Fucose_iso_N2"/>
    <property type="match status" value="1"/>
</dbReference>
<dbReference type="Gene3D" id="3.20.14.10">
    <property type="entry name" value="L-fucose/L-arabinose isomerase, C-terminal"/>
    <property type="match status" value="1"/>
</dbReference>
<comment type="catalytic activity">
    <reaction evidence="7">
        <text>L-fucose = L-fuculose</text>
        <dbReference type="Rhea" id="RHEA:17233"/>
        <dbReference type="ChEBI" id="CHEBI:2181"/>
        <dbReference type="ChEBI" id="CHEBI:17617"/>
        <dbReference type="EC" id="5.3.1.25"/>
    </reaction>
</comment>
<dbReference type="SUPFAM" id="SSF50443">
    <property type="entry name" value="FucI/AraA C-terminal domain-like"/>
    <property type="match status" value="1"/>
</dbReference>